<dbReference type="Gene3D" id="1.10.246.120">
    <property type="match status" value="1"/>
</dbReference>
<dbReference type="Gene3D" id="1.20.1050.80">
    <property type="entry name" value="VPS9 domain"/>
    <property type="match status" value="1"/>
</dbReference>
<dbReference type="InterPro" id="IPR041545">
    <property type="entry name" value="DUF5601"/>
</dbReference>
<feature type="compositionally biased region" description="Basic and acidic residues" evidence="2">
    <location>
        <begin position="128"/>
        <end position="144"/>
    </location>
</feature>
<feature type="region of interest" description="Disordered" evidence="2">
    <location>
        <begin position="660"/>
        <end position="694"/>
    </location>
</feature>
<name>A0A9P5VPF7_9FUNG</name>
<dbReference type="GO" id="GO:0031267">
    <property type="term" value="F:small GTPase binding"/>
    <property type="evidence" value="ECO:0007669"/>
    <property type="project" value="TreeGrafter"/>
</dbReference>
<dbReference type="SUPFAM" id="SSF46934">
    <property type="entry name" value="UBA-like"/>
    <property type="match status" value="1"/>
</dbReference>
<dbReference type="PANTHER" id="PTHR23101:SF25">
    <property type="entry name" value="GTPASE-ACTIVATING PROTEIN AND VPS9 DOMAIN-CONTAINING PROTEIN 1"/>
    <property type="match status" value="1"/>
</dbReference>
<evidence type="ECO:0000259" key="4">
    <source>
        <dbReference type="PROSITE" id="PS51205"/>
    </source>
</evidence>
<feature type="compositionally biased region" description="Basic and acidic residues" evidence="2">
    <location>
        <begin position="221"/>
        <end position="232"/>
    </location>
</feature>
<comment type="caution">
    <text evidence="5">The sequence shown here is derived from an EMBL/GenBank/DDBJ whole genome shotgun (WGS) entry which is preliminary data.</text>
</comment>
<dbReference type="InterPro" id="IPR045046">
    <property type="entry name" value="Vps9-like"/>
</dbReference>
<dbReference type="GO" id="GO:0043130">
    <property type="term" value="F:ubiquitin binding"/>
    <property type="evidence" value="ECO:0007669"/>
    <property type="project" value="InterPro"/>
</dbReference>
<proteinExistence type="predicted"/>
<feature type="region of interest" description="Disordered" evidence="2">
    <location>
        <begin position="556"/>
        <end position="623"/>
    </location>
</feature>
<feature type="domain" description="VPS9" evidence="4">
    <location>
        <begin position="360"/>
        <end position="499"/>
    </location>
</feature>
<evidence type="ECO:0000313" key="6">
    <source>
        <dbReference type="Proteomes" id="UP000696485"/>
    </source>
</evidence>
<feature type="region of interest" description="Disordered" evidence="2">
    <location>
        <begin position="746"/>
        <end position="777"/>
    </location>
</feature>
<feature type="region of interest" description="Disordered" evidence="2">
    <location>
        <begin position="1"/>
        <end position="262"/>
    </location>
</feature>
<feature type="compositionally biased region" description="Polar residues" evidence="2">
    <location>
        <begin position="24"/>
        <end position="49"/>
    </location>
</feature>
<dbReference type="Proteomes" id="UP000696485">
    <property type="component" value="Unassembled WGS sequence"/>
</dbReference>
<evidence type="ECO:0000259" key="3">
    <source>
        <dbReference type="PROSITE" id="PS51140"/>
    </source>
</evidence>
<dbReference type="GO" id="GO:0030139">
    <property type="term" value="C:endocytic vesicle"/>
    <property type="evidence" value="ECO:0007669"/>
    <property type="project" value="TreeGrafter"/>
</dbReference>
<feature type="compositionally biased region" description="Low complexity" evidence="2">
    <location>
        <begin position="187"/>
        <end position="200"/>
    </location>
</feature>
<dbReference type="SMART" id="SM00167">
    <property type="entry name" value="VPS9"/>
    <property type="match status" value="1"/>
</dbReference>
<dbReference type="Pfam" id="PF02204">
    <property type="entry name" value="VPS9"/>
    <property type="match status" value="1"/>
</dbReference>
<dbReference type="GO" id="GO:0005829">
    <property type="term" value="C:cytosol"/>
    <property type="evidence" value="ECO:0007669"/>
    <property type="project" value="TreeGrafter"/>
</dbReference>
<dbReference type="EMBL" id="JAAAUY010000123">
    <property type="protein sequence ID" value="KAF9334918.1"/>
    <property type="molecule type" value="Genomic_DNA"/>
</dbReference>
<dbReference type="InterPro" id="IPR037191">
    <property type="entry name" value="VPS9_dom_sf"/>
</dbReference>
<evidence type="ECO:0000256" key="1">
    <source>
        <dbReference type="SAM" id="Coils"/>
    </source>
</evidence>
<dbReference type="Pfam" id="PF18151">
    <property type="entry name" value="DUF5601"/>
    <property type="match status" value="1"/>
</dbReference>
<dbReference type="InterPro" id="IPR009060">
    <property type="entry name" value="UBA-like_sf"/>
</dbReference>
<dbReference type="AlphaFoldDB" id="A0A9P5VPF7"/>
<feature type="domain" description="CUE" evidence="3">
    <location>
        <begin position="780"/>
        <end position="821"/>
    </location>
</feature>
<dbReference type="Gene3D" id="1.10.8.10">
    <property type="entry name" value="DNA helicase RuvA subunit, C-terminal domain"/>
    <property type="match status" value="1"/>
</dbReference>
<gene>
    <name evidence="5" type="ORF">BG006_001215</name>
</gene>
<feature type="compositionally biased region" description="Polar residues" evidence="2">
    <location>
        <begin position="575"/>
        <end position="595"/>
    </location>
</feature>
<dbReference type="PANTHER" id="PTHR23101">
    <property type="entry name" value="RAB GDP/GTP EXCHANGE FACTOR"/>
    <property type="match status" value="1"/>
</dbReference>
<accession>A0A9P5VPF7</accession>
<dbReference type="InterPro" id="IPR003892">
    <property type="entry name" value="CUE"/>
</dbReference>
<evidence type="ECO:0000256" key="2">
    <source>
        <dbReference type="SAM" id="MobiDB-lite"/>
    </source>
</evidence>
<dbReference type="GO" id="GO:0005085">
    <property type="term" value="F:guanyl-nucleotide exchange factor activity"/>
    <property type="evidence" value="ECO:0007669"/>
    <property type="project" value="InterPro"/>
</dbReference>
<feature type="compositionally biased region" description="Polar residues" evidence="2">
    <location>
        <begin position="201"/>
        <end position="211"/>
    </location>
</feature>
<dbReference type="GO" id="GO:0016192">
    <property type="term" value="P:vesicle-mediated transport"/>
    <property type="evidence" value="ECO:0007669"/>
    <property type="project" value="InterPro"/>
</dbReference>
<feature type="compositionally biased region" description="Polar residues" evidence="2">
    <location>
        <begin position="607"/>
        <end position="616"/>
    </location>
</feature>
<keyword evidence="1" id="KW-0175">Coiled coil</keyword>
<dbReference type="SUPFAM" id="SSF109993">
    <property type="entry name" value="VPS9 domain"/>
    <property type="match status" value="1"/>
</dbReference>
<reference evidence="5" key="1">
    <citation type="journal article" date="2020" name="Fungal Divers.">
        <title>Resolving the Mortierellaceae phylogeny through synthesis of multi-gene phylogenetics and phylogenomics.</title>
        <authorList>
            <person name="Vandepol N."/>
            <person name="Liber J."/>
            <person name="Desiro A."/>
            <person name="Na H."/>
            <person name="Kennedy M."/>
            <person name="Barry K."/>
            <person name="Grigoriev I.V."/>
            <person name="Miller A.N."/>
            <person name="O'Donnell K."/>
            <person name="Stajich J.E."/>
            <person name="Bonito G."/>
        </authorList>
    </citation>
    <scope>NUCLEOTIDE SEQUENCE</scope>
    <source>
        <strain evidence="5">NVP1</strain>
    </source>
</reference>
<sequence>MSTREDSEQSSKMQDLASDLDRQATLSESASFNKGTGPSTSDMTTISTGSDKEDHRDAAPGSPNIVSFGDSHQNTTDVDNDVPILSRRKSSLMPAGSRLRGAASAEKHVTIIDDDDTTSTTEAPDGTVSKDEAESSTKDEETSKQELASILQQFDPLVESKEKKASSSSGAEAKGSTSPSNDGGRVPFSPDISLSSESSPRTPQLDSPQTSHDVKLAMSEKASKSKKSESRQKSALNPETPGSKSAGKGTVSSTTSEPKPKEIPFDFHKFLEQMRHRSAIPITRFFQSFLKEFDKKPWTVNEQIKIIHDFLDFITGKMEICELWKNATDQEFENVKEGMEKLVMNRLFTYTFSPSTTDDAERDEVLNQKIRIFRWIREEHLDIPHSPHNEAYLNNAQSELKKINSYKAPRDKVICILNCCKFIFTLIRRSEGNSKGADTFLPILIYVVLRSNPPNLVSNVQYISRFRNPEKLQAEAGYYLASLMGAISFIENLEASSLSISLEEFDLQIEKTMAELSQEKSEALAAVEAAAAAAIPSPEQSGQVLLKKQESKLATLLAGTSTRSSRQRSTMSPSMNEKQGLSPDPQSRNQQQFGSMSEKPVHASRGGSESSSNLNYSRISPSPSSVIINPAAALIERGANFATKTMQKPLDLIERIFQDNGDDGEMAKPYPPRPGQNSQQQQQIVYPDGPPPQLPQRTAYQNNRQDSFQEFVYVPTGETLQQPSPIQPTFHQQQQLAIMQQYPGNLSEVPPNSEHTRQRTISGGQAQAPRQHQRQPTTEEYLQALETLTDMFPSCERQVCDVILQANDGRLSPSIDTLLGK</sequence>
<dbReference type="PROSITE" id="PS51140">
    <property type="entry name" value="CUE"/>
    <property type="match status" value="1"/>
</dbReference>
<feature type="compositionally biased region" description="Low complexity" evidence="2">
    <location>
        <begin position="166"/>
        <end position="176"/>
    </location>
</feature>
<organism evidence="5 6">
    <name type="scientific">Podila minutissima</name>
    <dbReference type="NCBI Taxonomy" id="64525"/>
    <lineage>
        <taxon>Eukaryota</taxon>
        <taxon>Fungi</taxon>
        <taxon>Fungi incertae sedis</taxon>
        <taxon>Mucoromycota</taxon>
        <taxon>Mortierellomycotina</taxon>
        <taxon>Mortierellomycetes</taxon>
        <taxon>Mortierellales</taxon>
        <taxon>Mortierellaceae</taxon>
        <taxon>Podila</taxon>
    </lineage>
</organism>
<keyword evidence="6" id="KW-1185">Reference proteome</keyword>
<feature type="compositionally biased region" description="Low complexity" evidence="2">
    <location>
        <begin position="560"/>
        <end position="574"/>
    </location>
</feature>
<feature type="compositionally biased region" description="Low complexity" evidence="2">
    <location>
        <begin position="763"/>
        <end position="777"/>
    </location>
</feature>
<evidence type="ECO:0000313" key="5">
    <source>
        <dbReference type="EMBL" id="KAF9334918.1"/>
    </source>
</evidence>
<feature type="coiled-coil region" evidence="1">
    <location>
        <begin position="502"/>
        <end position="533"/>
    </location>
</feature>
<protein>
    <submittedName>
        <fullName evidence="5">Uncharacterized protein</fullName>
    </submittedName>
</protein>
<dbReference type="PROSITE" id="PS51205">
    <property type="entry name" value="VPS9"/>
    <property type="match status" value="1"/>
</dbReference>
<dbReference type="InterPro" id="IPR003123">
    <property type="entry name" value="VPS9"/>
</dbReference>